<dbReference type="AlphaFoldDB" id="A0A2N1PUT9"/>
<keyword evidence="1" id="KW-0812">Transmembrane</keyword>
<feature type="transmembrane region" description="Helical" evidence="1">
    <location>
        <begin position="521"/>
        <end position="539"/>
    </location>
</feature>
<reference evidence="2 3" key="1">
    <citation type="journal article" date="2017" name="ISME J.">
        <title>Potential for microbial H2 and metal transformations associated with novel bacteria and archaea in deep terrestrial subsurface sediments.</title>
        <authorList>
            <person name="Hernsdorf A.W."/>
            <person name="Amano Y."/>
            <person name="Miyakawa K."/>
            <person name="Ise K."/>
            <person name="Suzuki Y."/>
            <person name="Anantharaman K."/>
            <person name="Probst A."/>
            <person name="Burstein D."/>
            <person name="Thomas B.C."/>
            <person name="Banfield J.F."/>
        </authorList>
    </citation>
    <scope>NUCLEOTIDE SEQUENCE [LARGE SCALE GENOMIC DNA]</scope>
    <source>
        <strain evidence="2">HGW-Wallbacteria-1</strain>
    </source>
</reference>
<feature type="transmembrane region" description="Helical" evidence="1">
    <location>
        <begin position="155"/>
        <end position="175"/>
    </location>
</feature>
<feature type="transmembrane region" description="Helical" evidence="1">
    <location>
        <begin position="284"/>
        <end position="302"/>
    </location>
</feature>
<feature type="transmembrane region" description="Helical" evidence="1">
    <location>
        <begin position="370"/>
        <end position="390"/>
    </location>
</feature>
<feature type="transmembrane region" description="Helical" evidence="1">
    <location>
        <begin position="64"/>
        <end position="81"/>
    </location>
</feature>
<dbReference type="Proteomes" id="UP000233256">
    <property type="component" value="Unassembled WGS sequence"/>
</dbReference>
<accession>A0A2N1PUT9</accession>
<feature type="transmembrane region" description="Helical" evidence="1">
    <location>
        <begin position="93"/>
        <end position="116"/>
    </location>
</feature>
<gene>
    <name evidence="2" type="ORF">CVV64_01455</name>
</gene>
<sequence>MARYGARFAGLAVALLSVVYIVSHFSELSLWWEGWPEFRWRWSAVPLSLGTLATGLVYPLLTPIAAWMAWLFGGWFVTSLFPTGFMDSPNRLLLSWTLGCGLWAITIFITFWTGLLNSSNCLYLLLFFILPGFFYIREIGTALFKLLLGVGRGGIWLFPLIFLIMVHLVASLAPVTGYDDQVYHLTIPKLMAASGTIDPLDMVPQIHKPFLGNLLYLWHALMGGNWEISCQVLHFLCGMIATLGVAVLARFLFGGGGFPAALAMLAIPQFHILSGSAYVDLMEVMFEGAFILLTLHLICGEAEKRGSLWFLSGLLASFACAVKFTFLYTLISLVAAILIYIKFHDDPDESDEGKIFLRSGSFLTGFKPTWRITVIAWFIGFSVVLLPFLVKSAVVTGNPLYPHFCSILGGSLPGSKILPPLERTVEGADHEFFKDRFGPPRELMNTLLMPVLVFCRSFIHSRQWNLEYFDGMLSPHLLFGFICLLVLRRNWQSVSAPKIILSVFLMLRFLVWMMGSQQIRFLFPISIVLAALTGGVLYGETPCGESDSEGMLRSADANAGADAEIGKSSESEVQSFRDGPIVMKGVKVLFWTILVFNSAVALTRLSGTMDLAYFFGSVSKGEVLEKRLPFMRAFGFLNADPGRVKRVRVLYEPRVFYLNTRFSWSSEIDMEIVNDIYGTDNSAAALKRILSRNITHLAIPMRGMAFLDGILDDQQYRLRLKDFLGSRCRIVYRDSWGLVLELADSSQ</sequence>
<feature type="transmembrane region" description="Helical" evidence="1">
    <location>
        <begin position="6"/>
        <end position="26"/>
    </location>
</feature>
<feature type="transmembrane region" description="Helical" evidence="1">
    <location>
        <begin position="471"/>
        <end position="487"/>
    </location>
</feature>
<comment type="caution">
    <text evidence="2">The sequence shown here is derived from an EMBL/GenBank/DDBJ whole genome shotgun (WGS) entry which is preliminary data.</text>
</comment>
<protein>
    <recommendedName>
        <fullName evidence="4">Glycosyltransferase RgtA/B/C/D-like domain-containing protein</fullName>
    </recommendedName>
</protein>
<name>A0A2N1PUT9_9BACT</name>
<evidence type="ECO:0008006" key="4">
    <source>
        <dbReference type="Google" id="ProtNLM"/>
    </source>
</evidence>
<evidence type="ECO:0000313" key="2">
    <source>
        <dbReference type="EMBL" id="PKK92113.1"/>
    </source>
</evidence>
<evidence type="ECO:0000313" key="3">
    <source>
        <dbReference type="Proteomes" id="UP000233256"/>
    </source>
</evidence>
<dbReference type="EMBL" id="PGXC01000001">
    <property type="protein sequence ID" value="PKK92113.1"/>
    <property type="molecule type" value="Genomic_DNA"/>
</dbReference>
<feature type="transmembrane region" description="Helical" evidence="1">
    <location>
        <begin position="122"/>
        <end position="148"/>
    </location>
</feature>
<feature type="transmembrane region" description="Helical" evidence="1">
    <location>
        <begin position="499"/>
        <end position="515"/>
    </location>
</feature>
<organism evidence="2 3">
    <name type="scientific">Candidatus Wallbacteria bacterium HGW-Wallbacteria-1</name>
    <dbReference type="NCBI Taxonomy" id="2013854"/>
    <lineage>
        <taxon>Bacteria</taxon>
        <taxon>Candidatus Walliibacteriota</taxon>
    </lineage>
</organism>
<keyword evidence="1" id="KW-0472">Membrane</keyword>
<keyword evidence="1" id="KW-1133">Transmembrane helix</keyword>
<evidence type="ECO:0000256" key="1">
    <source>
        <dbReference type="SAM" id="Phobius"/>
    </source>
</evidence>
<proteinExistence type="predicted"/>
<feature type="transmembrane region" description="Helical" evidence="1">
    <location>
        <begin position="314"/>
        <end position="341"/>
    </location>
</feature>
<feature type="transmembrane region" description="Helical" evidence="1">
    <location>
        <begin position="232"/>
        <end position="253"/>
    </location>
</feature>